<dbReference type="Proteomes" id="UP000752696">
    <property type="component" value="Unassembled WGS sequence"/>
</dbReference>
<keyword evidence="2" id="KW-1185">Reference proteome</keyword>
<evidence type="ECO:0000313" key="1">
    <source>
        <dbReference type="EMBL" id="CAD1474406.1"/>
    </source>
</evidence>
<accession>A0A6V7H910</accession>
<protein>
    <submittedName>
        <fullName evidence="1">Uncharacterized protein</fullName>
    </submittedName>
</protein>
<dbReference type="EMBL" id="CAJDYZ010007549">
    <property type="protein sequence ID" value="CAD1474406.1"/>
    <property type="molecule type" value="Genomic_DNA"/>
</dbReference>
<proteinExistence type="predicted"/>
<feature type="non-terminal residue" evidence="1">
    <location>
        <position position="53"/>
    </location>
</feature>
<organism evidence="1 2">
    <name type="scientific">Heterotrigona itama</name>
    <dbReference type="NCBI Taxonomy" id="395501"/>
    <lineage>
        <taxon>Eukaryota</taxon>
        <taxon>Metazoa</taxon>
        <taxon>Ecdysozoa</taxon>
        <taxon>Arthropoda</taxon>
        <taxon>Hexapoda</taxon>
        <taxon>Insecta</taxon>
        <taxon>Pterygota</taxon>
        <taxon>Neoptera</taxon>
        <taxon>Endopterygota</taxon>
        <taxon>Hymenoptera</taxon>
        <taxon>Apocrita</taxon>
        <taxon>Aculeata</taxon>
        <taxon>Apoidea</taxon>
        <taxon>Anthophila</taxon>
        <taxon>Apidae</taxon>
        <taxon>Heterotrigona</taxon>
    </lineage>
</organism>
<dbReference type="AlphaFoldDB" id="A0A6V7H910"/>
<gene>
    <name evidence="1" type="ORF">MHI_LOCUS464954</name>
</gene>
<reference evidence="1" key="1">
    <citation type="submission" date="2020-07" db="EMBL/GenBank/DDBJ databases">
        <authorList>
            <person name="Nazaruddin N."/>
        </authorList>
    </citation>
    <scope>NUCLEOTIDE SEQUENCE</scope>
</reference>
<comment type="caution">
    <text evidence="1">The sequence shown here is derived from an EMBL/GenBank/DDBJ whole genome shotgun (WGS) entry which is preliminary data.</text>
</comment>
<name>A0A6V7H910_9HYME</name>
<sequence length="53" mass="6480">MLASRDEEDSVNTIRIRMEESRRENKARGEKAKRNLEKNLNRSWEESWENRCQ</sequence>
<evidence type="ECO:0000313" key="2">
    <source>
        <dbReference type="Proteomes" id="UP000752696"/>
    </source>
</evidence>